<dbReference type="InterPro" id="IPR027417">
    <property type="entry name" value="P-loop_NTPase"/>
</dbReference>
<comment type="catalytic activity">
    <reaction evidence="7">
        <text>ATP + H2O + polyamine-[polyamine-binding protein]Side 1 = ADP + phosphate + polyamineSide 2 + [polyamine-binding protein]Side 1.</text>
        <dbReference type="EC" id="7.6.2.11"/>
    </reaction>
</comment>
<dbReference type="PANTHER" id="PTHR42781">
    <property type="entry name" value="SPERMIDINE/PUTRESCINE IMPORT ATP-BINDING PROTEIN POTA"/>
    <property type="match status" value="1"/>
</dbReference>
<evidence type="ECO:0000313" key="9">
    <source>
        <dbReference type="EMBL" id="PSJ60247.1"/>
    </source>
</evidence>
<protein>
    <recommendedName>
        <fullName evidence="7">Spermidine/putrescine import ATP-binding protein PotA</fullName>
        <ecNumber evidence="7">7.6.2.11</ecNumber>
    </recommendedName>
</protein>
<dbReference type="InterPro" id="IPR008995">
    <property type="entry name" value="Mo/tungstate-bd_C_term_dom"/>
</dbReference>
<keyword evidence="1 7" id="KW-0813">Transport</keyword>
<dbReference type="Pfam" id="PF08402">
    <property type="entry name" value="TOBE_2"/>
    <property type="match status" value="1"/>
</dbReference>
<dbReference type="FunFam" id="3.40.50.300:FF:000133">
    <property type="entry name" value="Spermidine/putrescine import ATP-binding protein PotA"/>
    <property type="match status" value="1"/>
</dbReference>
<dbReference type="Gene3D" id="3.40.50.300">
    <property type="entry name" value="P-loop containing nucleotide triphosphate hydrolases"/>
    <property type="match status" value="1"/>
</dbReference>
<evidence type="ECO:0000256" key="4">
    <source>
        <dbReference type="ARBA" id="ARBA00022840"/>
    </source>
</evidence>
<evidence type="ECO:0000256" key="2">
    <source>
        <dbReference type="ARBA" id="ARBA00022475"/>
    </source>
</evidence>
<evidence type="ECO:0000256" key="1">
    <source>
        <dbReference type="ARBA" id="ARBA00022448"/>
    </source>
</evidence>
<dbReference type="InterPro" id="IPR005893">
    <property type="entry name" value="PotA-like"/>
</dbReference>
<dbReference type="AlphaFoldDB" id="A0A2P7SCK6"/>
<dbReference type="GO" id="GO:0015847">
    <property type="term" value="P:putrescine transport"/>
    <property type="evidence" value="ECO:0007669"/>
    <property type="project" value="UniProtKB-ARBA"/>
</dbReference>
<dbReference type="InterPro" id="IPR003439">
    <property type="entry name" value="ABC_transporter-like_ATP-bd"/>
</dbReference>
<keyword evidence="10" id="KW-1185">Reference proteome</keyword>
<keyword evidence="2 7" id="KW-1003">Cell membrane</keyword>
<sequence>MRGSRVSDHGSVPDIEFRSASKHYGGVAAVEKFDLVVEAGTFLSILGPSGSGKTTSLRLIAGFEQPTSGDILIRGQSVTDVPPYRRAVNMVFQHYALFPHMTVAQNIAYGLRNQRPRLDNAEIARRVGEALELVQLPGFGDRRIFQMSGGQQQRVALARALVNRPNVLLLDEPLAALDRKLREDMQHELQSLQRELGITFVLVTHDQEEAMSMSDVVCLMNKGRIVQKGSAQELYDRPADAFVAGFVGKSNLIAGTATAADGTTASIVMDGIGRLSGQRTNQAAPLAAGQAVTLSVRPEIVAVVPSTQTLGQDLDIRLEGRIVNRIFLGDLTEYRIHHPVLGNVLARRSRQADGSASSFEKGDAVAFGWRSADVLAVS</sequence>
<evidence type="ECO:0000313" key="10">
    <source>
        <dbReference type="Proteomes" id="UP000240653"/>
    </source>
</evidence>
<dbReference type="EMBL" id="PXYL01000006">
    <property type="protein sequence ID" value="PSJ60247.1"/>
    <property type="molecule type" value="Genomic_DNA"/>
</dbReference>
<dbReference type="NCBIfam" id="TIGR01187">
    <property type="entry name" value="potA"/>
    <property type="match status" value="1"/>
</dbReference>
<gene>
    <name evidence="7" type="primary">potA</name>
    <name evidence="9" type="ORF">C7I85_13835</name>
</gene>
<dbReference type="SUPFAM" id="SSF50331">
    <property type="entry name" value="MOP-like"/>
    <property type="match status" value="1"/>
</dbReference>
<keyword evidence="4 7" id="KW-0067">ATP-binding</keyword>
<name>A0A2P7SCK6_9HYPH</name>
<dbReference type="EC" id="7.6.2.11" evidence="7"/>
<dbReference type="SUPFAM" id="SSF52540">
    <property type="entry name" value="P-loop containing nucleoside triphosphate hydrolases"/>
    <property type="match status" value="1"/>
</dbReference>
<dbReference type="PANTHER" id="PTHR42781:SF4">
    <property type="entry name" value="SPERMIDINE_PUTRESCINE IMPORT ATP-BINDING PROTEIN POTA"/>
    <property type="match status" value="1"/>
</dbReference>
<dbReference type="InterPro" id="IPR003593">
    <property type="entry name" value="AAA+_ATPase"/>
</dbReference>
<dbReference type="Gene3D" id="2.40.50.100">
    <property type="match status" value="1"/>
</dbReference>
<dbReference type="GO" id="GO:0016887">
    <property type="term" value="F:ATP hydrolysis activity"/>
    <property type="evidence" value="ECO:0007669"/>
    <property type="project" value="InterPro"/>
</dbReference>
<keyword evidence="6 7" id="KW-0472">Membrane</keyword>
<keyword evidence="5 7" id="KW-1278">Translocase</keyword>
<evidence type="ECO:0000256" key="5">
    <source>
        <dbReference type="ARBA" id="ARBA00022967"/>
    </source>
</evidence>
<dbReference type="GO" id="GO:0005524">
    <property type="term" value="F:ATP binding"/>
    <property type="evidence" value="ECO:0007669"/>
    <property type="project" value="UniProtKB-KW"/>
</dbReference>
<evidence type="ECO:0000256" key="7">
    <source>
        <dbReference type="RuleBase" id="RU364083"/>
    </source>
</evidence>
<organism evidence="9 10">
    <name type="scientific">Pseudaminobacter soli</name>
    <name type="common">ex Li et al. 2025</name>
    <dbReference type="NCBI Taxonomy" id="1295366"/>
    <lineage>
        <taxon>Bacteria</taxon>
        <taxon>Pseudomonadati</taxon>
        <taxon>Pseudomonadota</taxon>
        <taxon>Alphaproteobacteria</taxon>
        <taxon>Hyphomicrobiales</taxon>
        <taxon>Phyllobacteriaceae</taxon>
        <taxon>Pseudaminobacter</taxon>
    </lineage>
</organism>
<dbReference type="GO" id="GO:0043190">
    <property type="term" value="C:ATP-binding cassette (ABC) transporter complex"/>
    <property type="evidence" value="ECO:0007669"/>
    <property type="project" value="InterPro"/>
</dbReference>
<comment type="function">
    <text evidence="7">Part of the ABC transporter complex PotABCD involved in spermidine/putrescine import. Responsible for energy coupling to the transport system.</text>
</comment>
<dbReference type="InterPro" id="IPR050093">
    <property type="entry name" value="ABC_SmlMolc_Importer"/>
</dbReference>
<comment type="subunit">
    <text evidence="7">The complex is composed of two ATP-binding proteins (PotA), two transmembrane proteins (PotB and PotC) and a solute-binding protein (PotD).</text>
</comment>
<keyword evidence="3 7" id="KW-0547">Nucleotide-binding</keyword>
<evidence type="ECO:0000256" key="3">
    <source>
        <dbReference type="ARBA" id="ARBA00022741"/>
    </source>
</evidence>
<dbReference type="GO" id="GO:0015417">
    <property type="term" value="F:ABC-type polyamine transporter activity"/>
    <property type="evidence" value="ECO:0007669"/>
    <property type="project" value="UniProtKB-EC"/>
</dbReference>
<dbReference type="InterPro" id="IPR017871">
    <property type="entry name" value="ABC_transporter-like_CS"/>
</dbReference>
<comment type="similarity">
    <text evidence="7">Belongs to the ABC transporter superfamily. Spermidine/putrescine importer (TC 3.A.1.11.1) family.</text>
</comment>
<evidence type="ECO:0000259" key="8">
    <source>
        <dbReference type="PROSITE" id="PS50893"/>
    </source>
</evidence>
<feature type="domain" description="ABC transporter" evidence="8">
    <location>
        <begin position="15"/>
        <end position="247"/>
    </location>
</feature>
<dbReference type="OrthoDB" id="9802264at2"/>
<proteinExistence type="inferred from homology"/>
<reference evidence="9 10" key="1">
    <citation type="submission" date="2018-03" db="EMBL/GenBank/DDBJ databases">
        <title>The draft genome of Mesorhizobium soli JCM 19897.</title>
        <authorList>
            <person name="Li L."/>
            <person name="Liu L."/>
            <person name="Liang L."/>
            <person name="Wang T."/>
            <person name="Zhang X."/>
        </authorList>
    </citation>
    <scope>NUCLEOTIDE SEQUENCE [LARGE SCALE GENOMIC DNA]</scope>
    <source>
        <strain evidence="9 10">JCM 19897</strain>
    </source>
</reference>
<dbReference type="PROSITE" id="PS50893">
    <property type="entry name" value="ABC_TRANSPORTER_2"/>
    <property type="match status" value="1"/>
</dbReference>
<dbReference type="SMART" id="SM00382">
    <property type="entry name" value="AAA"/>
    <property type="match status" value="1"/>
</dbReference>
<dbReference type="PROSITE" id="PS00211">
    <property type="entry name" value="ABC_TRANSPORTER_1"/>
    <property type="match status" value="1"/>
</dbReference>
<comment type="caution">
    <text evidence="9">The sequence shown here is derived from an EMBL/GenBank/DDBJ whole genome shotgun (WGS) entry which is preliminary data.</text>
</comment>
<dbReference type="InterPro" id="IPR013611">
    <property type="entry name" value="Transp-assoc_OB_typ2"/>
</dbReference>
<dbReference type="Proteomes" id="UP000240653">
    <property type="component" value="Unassembled WGS sequence"/>
</dbReference>
<dbReference type="Pfam" id="PF00005">
    <property type="entry name" value="ABC_tran"/>
    <property type="match status" value="1"/>
</dbReference>
<evidence type="ECO:0000256" key="6">
    <source>
        <dbReference type="ARBA" id="ARBA00023136"/>
    </source>
</evidence>
<accession>A0A2P7SCK6</accession>